<sequence length="79" mass="9300">MQFSGLKCSKTDQKLHQFMQKDKRWKQAQVAVNIELRRISLDKDYSDTTTIPRSGWPSKKTGLFRGKRPVLMKELACKW</sequence>
<comment type="caution">
    <text evidence="1">The sequence shown here is derived from an EMBL/GenBank/DDBJ whole genome shotgun (WGS) entry which is preliminary data.</text>
</comment>
<reference evidence="1 2" key="1">
    <citation type="submission" date="2020-08" db="EMBL/GenBank/DDBJ databases">
        <title>Genomic Encyclopedia of Type Strains, Phase IV (KMG-IV): sequencing the most valuable type-strain genomes for metagenomic binning, comparative biology and taxonomic classification.</title>
        <authorList>
            <person name="Goeker M."/>
        </authorList>
    </citation>
    <scope>NUCLEOTIDE SEQUENCE [LARGE SCALE GENOMIC DNA]</scope>
    <source>
        <strain evidence="1 2">DSM 27165</strain>
    </source>
</reference>
<name>A0A840MKE9_9PROT</name>
<proteinExistence type="predicted"/>
<dbReference type="Proteomes" id="UP000575898">
    <property type="component" value="Unassembled WGS sequence"/>
</dbReference>
<protein>
    <submittedName>
        <fullName evidence="1">Uncharacterized protein</fullName>
    </submittedName>
</protein>
<keyword evidence="2" id="KW-1185">Reference proteome</keyword>
<dbReference type="EMBL" id="JACHHY010000002">
    <property type="protein sequence ID" value="MBB5017182.1"/>
    <property type="molecule type" value="Genomic_DNA"/>
</dbReference>
<organism evidence="1 2">
    <name type="scientific">Chitinivorax tropicus</name>
    <dbReference type="NCBI Taxonomy" id="714531"/>
    <lineage>
        <taxon>Bacteria</taxon>
        <taxon>Pseudomonadati</taxon>
        <taxon>Pseudomonadota</taxon>
        <taxon>Betaproteobacteria</taxon>
        <taxon>Chitinivorax</taxon>
    </lineage>
</organism>
<evidence type="ECO:0000313" key="2">
    <source>
        <dbReference type="Proteomes" id="UP000575898"/>
    </source>
</evidence>
<evidence type="ECO:0000313" key="1">
    <source>
        <dbReference type="EMBL" id="MBB5017182.1"/>
    </source>
</evidence>
<dbReference type="AlphaFoldDB" id="A0A840MKE9"/>
<gene>
    <name evidence="1" type="ORF">HNQ59_000444</name>
</gene>
<accession>A0A840MKE9</accession>